<dbReference type="GO" id="GO:0015937">
    <property type="term" value="P:coenzyme A biosynthetic process"/>
    <property type="evidence" value="ECO:0007669"/>
    <property type="project" value="UniProtKB-KW"/>
</dbReference>
<keyword evidence="5" id="KW-0547">Nucleotide-binding</keyword>
<keyword evidence="4" id="KW-0479">Metal-binding</keyword>
<evidence type="ECO:0000256" key="10">
    <source>
        <dbReference type="SAM" id="MobiDB-lite"/>
    </source>
</evidence>
<keyword evidence="7" id="KW-0067">ATP-binding</keyword>
<comment type="caution">
    <text evidence="12">The sequence shown here is derived from an EMBL/GenBank/DDBJ whole genome shotgun (WGS) entry which is preliminary data.</text>
</comment>
<keyword evidence="13" id="KW-1185">Reference proteome</keyword>
<dbReference type="Proteomes" id="UP001150925">
    <property type="component" value="Unassembled WGS sequence"/>
</dbReference>
<evidence type="ECO:0000256" key="3">
    <source>
        <dbReference type="ARBA" id="ARBA00022596"/>
    </source>
</evidence>
<dbReference type="AlphaFoldDB" id="A0A9W8B079"/>
<feature type="region of interest" description="Disordered" evidence="10">
    <location>
        <begin position="88"/>
        <end position="119"/>
    </location>
</feature>
<comment type="cofactor">
    <cofactor evidence="1">
        <name>Mn(2+)</name>
        <dbReference type="ChEBI" id="CHEBI:29035"/>
    </cofactor>
</comment>
<organism evidence="12 13">
    <name type="scientific">Dispira parvispora</name>
    <dbReference type="NCBI Taxonomy" id="1520584"/>
    <lineage>
        <taxon>Eukaryota</taxon>
        <taxon>Fungi</taxon>
        <taxon>Fungi incertae sedis</taxon>
        <taxon>Zoopagomycota</taxon>
        <taxon>Kickxellomycotina</taxon>
        <taxon>Dimargaritomycetes</taxon>
        <taxon>Dimargaritales</taxon>
        <taxon>Dimargaritaceae</taxon>
        <taxon>Dispira</taxon>
    </lineage>
</organism>
<evidence type="ECO:0000313" key="13">
    <source>
        <dbReference type="Proteomes" id="UP001150925"/>
    </source>
</evidence>
<dbReference type="Pfam" id="PF03630">
    <property type="entry name" value="Fumble"/>
    <property type="match status" value="1"/>
</dbReference>
<accession>A0A9W8B079</accession>
<gene>
    <name evidence="12" type="ORF">IWQ62_000645</name>
</gene>
<evidence type="ECO:0000256" key="6">
    <source>
        <dbReference type="ARBA" id="ARBA00022801"/>
    </source>
</evidence>
<feature type="region of interest" description="Disordered" evidence="10">
    <location>
        <begin position="1"/>
        <end position="26"/>
    </location>
</feature>
<evidence type="ECO:0000313" key="12">
    <source>
        <dbReference type="EMBL" id="KAJ1969411.1"/>
    </source>
</evidence>
<dbReference type="FunFam" id="3.30.420.40:FF:000115">
    <property type="entry name" value="Pantothenate kinase PanK"/>
    <property type="match status" value="1"/>
</dbReference>
<reference evidence="12" key="1">
    <citation type="submission" date="2022-07" db="EMBL/GenBank/DDBJ databases">
        <title>Phylogenomic reconstructions and comparative analyses of Kickxellomycotina fungi.</title>
        <authorList>
            <person name="Reynolds N.K."/>
            <person name="Stajich J.E."/>
            <person name="Barry K."/>
            <person name="Grigoriev I.V."/>
            <person name="Crous P."/>
            <person name="Smith M.E."/>
        </authorList>
    </citation>
    <scope>NUCLEOTIDE SEQUENCE</scope>
    <source>
        <strain evidence="12">RSA 1196</strain>
    </source>
</reference>
<dbReference type="GO" id="GO:0005829">
    <property type="term" value="C:cytosol"/>
    <property type="evidence" value="ECO:0007669"/>
    <property type="project" value="TreeGrafter"/>
</dbReference>
<comment type="cofactor">
    <cofactor evidence="2">
        <name>Ni(2+)</name>
        <dbReference type="ChEBI" id="CHEBI:49786"/>
    </cofactor>
</comment>
<keyword evidence="3" id="KW-0533">Nickel</keyword>
<evidence type="ECO:0000256" key="2">
    <source>
        <dbReference type="ARBA" id="ARBA00001967"/>
    </source>
</evidence>
<dbReference type="SUPFAM" id="SSF53067">
    <property type="entry name" value="Actin-like ATPase domain"/>
    <property type="match status" value="1"/>
</dbReference>
<feature type="domain" description="Damage-control phosphatase ARMT1-like metal-binding" evidence="11">
    <location>
        <begin position="516"/>
        <end position="791"/>
    </location>
</feature>
<keyword evidence="9" id="KW-0464">Manganese</keyword>
<evidence type="ECO:0000256" key="9">
    <source>
        <dbReference type="ARBA" id="ARBA00023211"/>
    </source>
</evidence>
<sequence length="802" mass="89302">MDLHHNRATTSTDPWDEPHASPNGTQHIALPLHTKSGSLTKVVYFSHHPTSPAGRLNFTWFETDQIEACIDFIGQLLKDWDNLSSPCASTPPSSQVNIGKEAQAESSPTTSPTPTDNINVTTSLADSLRNQATITNDDWKSSGSSQPLPTARHVLKATGGGAHKYHSLFVEKLGVILQKEDEMDCLVTGLNFFITKIPDEVFTYSHEVPMCFQKTPLNLFPYILVNIGSGVSILKVTGNDEYERISGTSLGGGTLWGLLTLLTKARTFDEMLELSKTGDNHKVDMLVGDIYGTDYNKIGLKGSTIASSMGKVFRKKLTQNTDKFSDGDISRSLLYMVSNNIGQIAYLNAKLHNIQRIYFGGSFIQGHPDTMHTLSYAIKFWSKGTIKALFLRHEGYLGAMGAYLKRRDRKSRSGSFYENFTISRTITDHSLSAYGTLDQALLSLKTFPLLANPEKYEADTLDLTQPQAYEYWIDLLGRRQPHMKQLALEWAISQGDSDAEAKANQFDTMYRQHLGRLRQQPMAYGPITVRHLLALREQCLQEVGFRDIFAPIKEQETAAALQSLPHVLAEIDKLPDEESRLDALISNILAGNMFDWGSNAIVEMMEKGILDFDSAKGKVQSHPLYDNRKAFIRKLLTHSPAQPCYHRAVIFSDNSGADIYLGIIPFALHLLRLNIEVIIACNSFPAVNDITDYELHESLSTLGSLVPDLARFIRKGRLQVFGNGNATPCLDLSRLNEDLVEVCQKVDLVILEGMGRAIHTNFRARFTCDSLKLAVFKNDVTAQTLGAEMYDGICVYEQGTIE</sequence>
<feature type="compositionally biased region" description="Low complexity" evidence="10">
    <location>
        <begin position="106"/>
        <end position="115"/>
    </location>
</feature>
<keyword evidence="8" id="KW-0173">Coenzyme A biosynthesis</keyword>
<dbReference type="InterPro" id="IPR004567">
    <property type="entry name" value="Type_II_PanK"/>
</dbReference>
<proteinExistence type="predicted"/>
<dbReference type="Gene3D" id="3.30.420.40">
    <property type="match status" value="1"/>
</dbReference>
<evidence type="ECO:0000256" key="7">
    <source>
        <dbReference type="ARBA" id="ARBA00022840"/>
    </source>
</evidence>
<dbReference type="PANTHER" id="PTHR12280">
    <property type="entry name" value="PANTOTHENATE KINASE"/>
    <property type="match status" value="1"/>
</dbReference>
<dbReference type="InterPro" id="IPR002791">
    <property type="entry name" value="ARMT1-like_metal-bd"/>
</dbReference>
<dbReference type="GO" id="GO:0005634">
    <property type="term" value="C:nucleus"/>
    <property type="evidence" value="ECO:0007669"/>
    <property type="project" value="TreeGrafter"/>
</dbReference>
<protein>
    <recommendedName>
        <fullName evidence="11">Damage-control phosphatase ARMT1-like metal-binding domain-containing protein</fullName>
    </recommendedName>
</protein>
<dbReference type="CDD" id="cd24123">
    <property type="entry name" value="ASKHA_NBD_PanK-II_Pank4"/>
    <property type="match status" value="1"/>
</dbReference>
<dbReference type="Pfam" id="PF01937">
    <property type="entry name" value="ARMT1-like_dom"/>
    <property type="match status" value="1"/>
</dbReference>
<name>A0A9W8B079_9FUNG</name>
<dbReference type="GO" id="GO:0005524">
    <property type="term" value="F:ATP binding"/>
    <property type="evidence" value="ECO:0007669"/>
    <property type="project" value="UniProtKB-KW"/>
</dbReference>
<evidence type="ECO:0000256" key="5">
    <source>
        <dbReference type="ARBA" id="ARBA00022741"/>
    </source>
</evidence>
<evidence type="ECO:0000256" key="8">
    <source>
        <dbReference type="ARBA" id="ARBA00022993"/>
    </source>
</evidence>
<dbReference type="Gene3D" id="3.40.50.10880">
    <property type="entry name" value="Uncharacterised protein PF01937, DUF89, domain 3"/>
    <property type="match status" value="1"/>
</dbReference>
<dbReference type="SUPFAM" id="SSF111321">
    <property type="entry name" value="AF1104-like"/>
    <property type="match status" value="1"/>
</dbReference>
<evidence type="ECO:0000256" key="1">
    <source>
        <dbReference type="ARBA" id="ARBA00001936"/>
    </source>
</evidence>
<evidence type="ECO:0000256" key="4">
    <source>
        <dbReference type="ARBA" id="ARBA00022723"/>
    </source>
</evidence>
<dbReference type="PANTHER" id="PTHR12280:SF20">
    <property type="entry name" value="4'-PHOSPHOPANTETHEINE PHOSPHATASE"/>
    <property type="match status" value="1"/>
</dbReference>
<dbReference type="Gene3D" id="1.20.1700.10">
    <property type="entry name" value="AF1104-like"/>
    <property type="match status" value="1"/>
</dbReference>
<dbReference type="InterPro" id="IPR035073">
    <property type="entry name" value="At2g17340_3_helix_bundle"/>
</dbReference>
<dbReference type="Gene3D" id="3.30.420.510">
    <property type="match status" value="1"/>
</dbReference>
<dbReference type="InterPro" id="IPR043129">
    <property type="entry name" value="ATPase_NBD"/>
</dbReference>
<dbReference type="GO" id="GO:0046872">
    <property type="term" value="F:metal ion binding"/>
    <property type="evidence" value="ECO:0007669"/>
    <property type="project" value="UniProtKB-KW"/>
</dbReference>
<dbReference type="GO" id="GO:0016787">
    <property type="term" value="F:hydrolase activity"/>
    <property type="evidence" value="ECO:0007669"/>
    <property type="project" value="UniProtKB-KW"/>
</dbReference>
<evidence type="ECO:0000259" key="11">
    <source>
        <dbReference type="Pfam" id="PF01937"/>
    </source>
</evidence>
<dbReference type="EMBL" id="JANBPY010000062">
    <property type="protein sequence ID" value="KAJ1969411.1"/>
    <property type="molecule type" value="Genomic_DNA"/>
</dbReference>
<feature type="compositionally biased region" description="Polar residues" evidence="10">
    <location>
        <begin position="88"/>
        <end position="97"/>
    </location>
</feature>
<keyword evidence="6" id="KW-0378">Hydrolase</keyword>
<dbReference type="NCBIfam" id="TIGR00555">
    <property type="entry name" value="panK_eukar"/>
    <property type="match status" value="1"/>
</dbReference>
<dbReference type="GO" id="GO:0004594">
    <property type="term" value="F:pantothenate kinase activity"/>
    <property type="evidence" value="ECO:0007669"/>
    <property type="project" value="TreeGrafter"/>
</dbReference>
<dbReference type="InterPro" id="IPR036075">
    <property type="entry name" value="ARMT-1-like_metal-bd_sf"/>
</dbReference>
<dbReference type="OrthoDB" id="498611at2759"/>